<dbReference type="CDD" id="cd01299">
    <property type="entry name" value="Met_dep_hydrolase_A"/>
    <property type="match status" value="1"/>
</dbReference>
<dbReference type="Proteomes" id="UP000831880">
    <property type="component" value="Chromosome"/>
</dbReference>
<sequence length="418" mass="46078">MKTAYLVKKLFDGLNEEYKNDVAILVDNEIIQDIVDVDDVPFEYNIHDLGDLFVIPGLFDCHVHLVWNGSSHPKAVMTGETSEMTAVRTAEHARLALLHGITTVRDVGGDYKCVLGVRDAIEQRIIRGSRIIASGNPVIMTGGHVHEFGYEVDGPHEARKGVREMIKRDVDLIKIMASGGIYGKSESPGHPQFTVEEMSVIVEEAHQAGRKVAAHAEGRQGIINALEAGVDTIEHGNLMTEEEAKIMAEKNVFIVPTISTFYYKATFNDQLSGVPDYVMKKVKQIIEGSYNVLRYVKEYNIPIAAGTDDGATCMPHGALFYELELYVHCGLTPFEALMSATSNAAKACGVEKELGTIEPGKKADFIGLKNDPLKDISALREVDTVIKEGKAEKSNAMGLERENNLEHLRVLKTDRILN</sequence>
<protein>
    <submittedName>
        <fullName evidence="2">Amidohydrolase family protein</fullName>
    </submittedName>
</protein>
<organism evidence="2 3">
    <name type="scientific">Halobacillus shinanisalinarum</name>
    <dbReference type="NCBI Taxonomy" id="2932258"/>
    <lineage>
        <taxon>Bacteria</taxon>
        <taxon>Bacillati</taxon>
        <taxon>Bacillota</taxon>
        <taxon>Bacilli</taxon>
        <taxon>Bacillales</taxon>
        <taxon>Bacillaceae</taxon>
        <taxon>Halobacillus</taxon>
    </lineage>
</organism>
<dbReference type="Gene3D" id="3.20.20.140">
    <property type="entry name" value="Metal-dependent hydrolases"/>
    <property type="match status" value="1"/>
</dbReference>
<dbReference type="InterPro" id="IPR011059">
    <property type="entry name" value="Metal-dep_hydrolase_composite"/>
</dbReference>
<name>A0ABY4GVT5_9BACI</name>
<dbReference type="InterPro" id="IPR032466">
    <property type="entry name" value="Metal_Hydrolase"/>
</dbReference>
<proteinExistence type="predicted"/>
<evidence type="ECO:0000313" key="2">
    <source>
        <dbReference type="EMBL" id="UOQ91835.1"/>
    </source>
</evidence>
<feature type="domain" description="Amidohydrolase-related" evidence="1">
    <location>
        <begin position="53"/>
        <end position="390"/>
    </location>
</feature>
<accession>A0ABY4GVT5</accession>
<dbReference type="InterPro" id="IPR057744">
    <property type="entry name" value="OTAase-like"/>
</dbReference>
<reference evidence="2 3" key="1">
    <citation type="submission" date="2022-04" db="EMBL/GenBank/DDBJ databases">
        <title>Halobacillus sp. isolated from saltern.</title>
        <authorList>
            <person name="Won M."/>
            <person name="Lee C.-M."/>
            <person name="Woen H.-Y."/>
            <person name="Kwon S.-W."/>
        </authorList>
    </citation>
    <scope>NUCLEOTIDE SEQUENCE [LARGE SCALE GENOMIC DNA]</scope>
    <source>
        <strain evidence="2 3">SSTM10-2</strain>
    </source>
</reference>
<dbReference type="SUPFAM" id="SSF51338">
    <property type="entry name" value="Composite domain of metallo-dependent hydrolases"/>
    <property type="match status" value="1"/>
</dbReference>
<keyword evidence="3" id="KW-1185">Reference proteome</keyword>
<dbReference type="InterPro" id="IPR006680">
    <property type="entry name" value="Amidohydro-rel"/>
</dbReference>
<dbReference type="Gene3D" id="2.30.40.10">
    <property type="entry name" value="Urease, subunit C, domain 1"/>
    <property type="match status" value="1"/>
</dbReference>
<dbReference type="PANTHER" id="PTHR43135:SF3">
    <property type="entry name" value="ALPHA-D-RIBOSE 1-METHYLPHOSPHONATE 5-TRIPHOSPHATE DIPHOSPHATASE"/>
    <property type="match status" value="1"/>
</dbReference>
<gene>
    <name evidence="2" type="ORF">MUO14_15060</name>
</gene>
<dbReference type="InterPro" id="IPR051781">
    <property type="entry name" value="Metallo-dep_Hydrolase"/>
</dbReference>
<evidence type="ECO:0000313" key="3">
    <source>
        <dbReference type="Proteomes" id="UP000831880"/>
    </source>
</evidence>
<dbReference type="EMBL" id="CP095074">
    <property type="protein sequence ID" value="UOQ91835.1"/>
    <property type="molecule type" value="Genomic_DNA"/>
</dbReference>
<dbReference type="RefSeq" id="WP_244751446.1">
    <property type="nucleotide sequence ID" value="NZ_CP095074.1"/>
</dbReference>
<dbReference type="SUPFAM" id="SSF51556">
    <property type="entry name" value="Metallo-dependent hydrolases"/>
    <property type="match status" value="1"/>
</dbReference>
<dbReference type="PANTHER" id="PTHR43135">
    <property type="entry name" value="ALPHA-D-RIBOSE 1-METHYLPHOSPHONATE 5-TRIPHOSPHATE DIPHOSPHATASE"/>
    <property type="match status" value="1"/>
</dbReference>
<dbReference type="Pfam" id="PF01979">
    <property type="entry name" value="Amidohydro_1"/>
    <property type="match status" value="1"/>
</dbReference>
<evidence type="ECO:0000259" key="1">
    <source>
        <dbReference type="Pfam" id="PF01979"/>
    </source>
</evidence>